<accession>A0ACC0HKJ0</accession>
<dbReference type="Proteomes" id="UP001060215">
    <property type="component" value="Chromosome 5"/>
</dbReference>
<name>A0ACC0HKJ0_9ERIC</name>
<evidence type="ECO:0000313" key="1">
    <source>
        <dbReference type="EMBL" id="KAI8012476.1"/>
    </source>
</evidence>
<reference evidence="1 2" key="1">
    <citation type="journal article" date="2022" name="Plant J.">
        <title>Chromosome-level genome of Camellia lanceoleosa provides a valuable resource for understanding genome evolution and self-incompatibility.</title>
        <authorList>
            <person name="Gong W."/>
            <person name="Xiao S."/>
            <person name="Wang L."/>
            <person name="Liao Z."/>
            <person name="Chang Y."/>
            <person name="Mo W."/>
            <person name="Hu G."/>
            <person name="Li W."/>
            <person name="Zhao G."/>
            <person name="Zhu H."/>
            <person name="Hu X."/>
            <person name="Ji K."/>
            <person name="Xiang X."/>
            <person name="Song Q."/>
            <person name="Yuan D."/>
            <person name="Jin S."/>
            <person name="Zhang L."/>
        </authorList>
    </citation>
    <scope>NUCLEOTIDE SEQUENCE [LARGE SCALE GENOMIC DNA]</scope>
    <source>
        <strain evidence="1">SQ_2022a</strain>
    </source>
</reference>
<keyword evidence="1" id="KW-0413">Isomerase</keyword>
<gene>
    <name evidence="1" type="ORF">LOK49_LG06G02048</name>
</gene>
<dbReference type="EMBL" id="CM045762">
    <property type="protein sequence ID" value="KAI8012476.1"/>
    <property type="molecule type" value="Genomic_DNA"/>
</dbReference>
<keyword evidence="2" id="KW-1185">Reference proteome</keyword>
<protein>
    <submittedName>
        <fullName evidence="1">Peptidyl-prolyl cis-trans isomerase FKBP62</fullName>
    </submittedName>
</protein>
<evidence type="ECO:0000313" key="2">
    <source>
        <dbReference type="Proteomes" id="UP001060215"/>
    </source>
</evidence>
<proteinExistence type="predicted"/>
<sequence length="145" mass="15868">MSNRVCQFVLLPDNRSPAPITKGLVLVLPIGLNSGKLEWHSVSGYFCPALAKAVKTIKKGENVLLTVKPQYGFGEKGKPASVKLIGKLEDGTIFLNKGHDNDEELFEFKTDEEQVIEGLDIAVMTMKKGEIALLTVAPSICLWII</sequence>
<organism evidence="1 2">
    <name type="scientific">Camellia lanceoleosa</name>
    <dbReference type="NCBI Taxonomy" id="1840588"/>
    <lineage>
        <taxon>Eukaryota</taxon>
        <taxon>Viridiplantae</taxon>
        <taxon>Streptophyta</taxon>
        <taxon>Embryophyta</taxon>
        <taxon>Tracheophyta</taxon>
        <taxon>Spermatophyta</taxon>
        <taxon>Magnoliopsida</taxon>
        <taxon>eudicotyledons</taxon>
        <taxon>Gunneridae</taxon>
        <taxon>Pentapetalae</taxon>
        <taxon>asterids</taxon>
        <taxon>Ericales</taxon>
        <taxon>Theaceae</taxon>
        <taxon>Camellia</taxon>
    </lineage>
</organism>
<comment type="caution">
    <text evidence="1">The sequence shown here is derived from an EMBL/GenBank/DDBJ whole genome shotgun (WGS) entry which is preliminary data.</text>
</comment>